<keyword evidence="5" id="KW-0732">Signal</keyword>
<reference evidence="10" key="2">
    <citation type="submission" date="2020-05" db="UniProtKB">
        <authorList>
            <consortium name="EnsemblMetazoa"/>
        </authorList>
    </citation>
    <scope>IDENTIFICATION</scope>
    <source>
        <strain evidence="10">MINIMUS1</strain>
    </source>
</reference>
<evidence type="ECO:0000256" key="7">
    <source>
        <dbReference type="ARBA" id="ARBA00023136"/>
    </source>
</evidence>
<comment type="subcellular location">
    <subcellularLocation>
        <location evidence="1">Membrane</location>
        <topology evidence="1">Single-pass type I membrane protein</topology>
    </subcellularLocation>
</comment>
<evidence type="ECO:0000313" key="10">
    <source>
        <dbReference type="EnsemblMetazoa" id="AMIN001231-PA"/>
    </source>
</evidence>
<evidence type="ECO:0000256" key="1">
    <source>
        <dbReference type="ARBA" id="ARBA00004479"/>
    </source>
</evidence>
<evidence type="ECO:0000256" key="2">
    <source>
        <dbReference type="ARBA" id="ARBA00007104"/>
    </source>
</evidence>
<comment type="similarity">
    <text evidence="2">Belongs to the EMP24/GP25L family.</text>
</comment>
<proteinExistence type="inferred from homology"/>
<feature type="domain" description="GOLD" evidence="9">
    <location>
        <begin position="6"/>
        <end position="149"/>
    </location>
</feature>
<protein>
    <recommendedName>
        <fullName evidence="9">GOLD domain-containing protein</fullName>
    </recommendedName>
</protein>
<dbReference type="STRING" id="112268.A0A182VT41"/>
<evidence type="ECO:0000256" key="4">
    <source>
        <dbReference type="ARBA" id="ARBA00022692"/>
    </source>
</evidence>
<dbReference type="SMART" id="SM01190">
    <property type="entry name" value="EMP24_GP25L"/>
    <property type="match status" value="1"/>
</dbReference>
<reference evidence="11" key="1">
    <citation type="submission" date="2013-03" db="EMBL/GenBank/DDBJ databases">
        <title>The Genome Sequence of Anopheles minimus MINIMUS1.</title>
        <authorList>
            <consortium name="The Broad Institute Genomics Platform"/>
            <person name="Neafsey D.E."/>
            <person name="Walton C."/>
            <person name="Walker B."/>
            <person name="Young S.K."/>
            <person name="Zeng Q."/>
            <person name="Gargeya S."/>
            <person name="Fitzgerald M."/>
            <person name="Haas B."/>
            <person name="Abouelleil A."/>
            <person name="Allen A.W."/>
            <person name="Alvarado L."/>
            <person name="Arachchi H.M."/>
            <person name="Berlin A.M."/>
            <person name="Chapman S.B."/>
            <person name="Gainer-Dewar J."/>
            <person name="Goldberg J."/>
            <person name="Griggs A."/>
            <person name="Gujja S."/>
            <person name="Hansen M."/>
            <person name="Howarth C."/>
            <person name="Imamovic A."/>
            <person name="Ireland A."/>
            <person name="Larimer J."/>
            <person name="McCowan C."/>
            <person name="Murphy C."/>
            <person name="Pearson M."/>
            <person name="Poon T.W."/>
            <person name="Priest M."/>
            <person name="Roberts A."/>
            <person name="Saif S."/>
            <person name="Shea T."/>
            <person name="Sisk P."/>
            <person name="Sykes S."/>
            <person name="Wortman J."/>
            <person name="Nusbaum C."/>
            <person name="Birren B."/>
        </authorList>
    </citation>
    <scope>NUCLEOTIDE SEQUENCE [LARGE SCALE GENOMIC DNA]</scope>
    <source>
        <strain evidence="11">MINIMUS1</strain>
    </source>
</reference>
<feature type="transmembrane region" description="Helical" evidence="8">
    <location>
        <begin position="122"/>
        <end position="144"/>
    </location>
</feature>
<dbReference type="VEuPathDB" id="VectorBase:AMIN001231"/>
<keyword evidence="7 8" id="KW-0472">Membrane</keyword>
<sequence length="165" mass="18920">MFPSGDQTVTPKNQTVTLEFQVVTGGRYDVDVTLESPTSEVIYKQIKKQFDSTAVSIHRCNLQVGEEHPLPGMENHATVLTQMETVTKNIHKDLNSILDYQTHPRLQVAQGRKRAEDLNERVLWWSVSETVCILFIAIGQVFLLRNFFSEKKPRQRNYPLKTTTS</sequence>
<evidence type="ECO:0000259" key="9">
    <source>
        <dbReference type="SMART" id="SM01190"/>
    </source>
</evidence>
<dbReference type="EnsemblMetazoa" id="AMIN001231-RA">
    <property type="protein sequence ID" value="AMIN001231-PA"/>
    <property type="gene ID" value="AMIN001231"/>
</dbReference>
<evidence type="ECO:0000256" key="3">
    <source>
        <dbReference type="ARBA" id="ARBA00022473"/>
    </source>
</evidence>
<evidence type="ECO:0000256" key="8">
    <source>
        <dbReference type="SAM" id="Phobius"/>
    </source>
</evidence>
<name>A0A182VT41_9DIPT</name>
<dbReference type="Proteomes" id="UP000075920">
    <property type="component" value="Unassembled WGS sequence"/>
</dbReference>
<accession>A0A182VT41</accession>
<evidence type="ECO:0000256" key="6">
    <source>
        <dbReference type="ARBA" id="ARBA00022989"/>
    </source>
</evidence>
<keyword evidence="4 8" id="KW-0812">Transmembrane</keyword>
<dbReference type="AlphaFoldDB" id="A0A182VT41"/>
<dbReference type="GO" id="GO:0016020">
    <property type="term" value="C:membrane"/>
    <property type="evidence" value="ECO:0007669"/>
    <property type="project" value="UniProtKB-SubCell"/>
</dbReference>
<dbReference type="InterPro" id="IPR009038">
    <property type="entry name" value="GOLD_dom"/>
</dbReference>
<keyword evidence="11" id="KW-1185">Reference proteome</keyword>
<organism evidence="10 11">
    <name type="scientific">Anopheles minimus</name>
    <dbReference type="NCBI Taxonomy" id="112268"/>
    <lineage>
        <taxon>Eukaryota</taxon>
        <taxon>Metazoa</taxon>
        <taxon>Ecdysozoa</taxon>
        <taxon>Arthropoda</taxon>
        <taxon>Hexapoda</taxon>
        <taxon>Insecta</taxon>
        <taxon>Pterygota</taxon>
        <taxon>Neoptera</taxon>
        <taxon>Endopterygota</taxon>
        <taxon>Diptera</taxon>
        <taxon>Nematocera</taxon>
        <taxon>Culicoidea</taxon>
        <taxon>Culicidae</taxon>
        <taxon>Anophelinae</taxon>
        <taxon>Anopheles</taxon>
    </lineage>
</organism>
<evidence type="ECO:0000313" key="11">
    <source>
        <dbReference type="Proteomes" id="UP000075920"/>
    </source>
</evidence>
<dbReference type="PANTHER" id="PTHR22811">
    <property type="entry name" value="TRANSMEMBRANE EMP24 DOMAIN-CONTAINING PROTEIN"/>
    <property type="match status" value="1"/>
</dbReference>
<dbReference type="Pfam" id="PF01105">
    <property type="entry name" value="EMP24_GP25L"/>
    <property type="match status" value="1"/>
</dbReference>
<dbReference type="InterPro" id="IPR015720">
    <property type="entry name" value="Emp24-like"/>
</dbReference>
<keyword evidence="3" id="KW-0217">Developmental protein</keyword>
<evidence type="ECO:0000256" key="5">
    <source>
        <dbReference type="ARBA" id="ARBA00022729"/>
    </source>
</evidence>
<keyword evidence="6 8" id="KW-1133">Transmembrane helix</keyword>